<dbReference type="InterPro" id="IPR001427">
    <property type="entry name" value="RNaseA"/>
</dbReference>
<proteinExistence type="inferred from homology"/>
<evidence type="ECO:0000256" key="1">
    <source>
        <dbReference type="ARBA" id="ARBA00005600"/>
    </source>
</evidence>
<dbReference type="PANTHER" id="PTHR11437">
    <property type="entry name" value="RIBONUCLEASE"/>
    <property type="match status" value="1"/>
</dbReference>
<organism evidence="3 4">
    <name type="scientific">Chelydra serpentina</name>
    <name type="common">Snapping turtle</name>
    <name type="synonym">Testudo serpentina</name>
    <dbReference type="NCBI Taxonomy" id="8475"/>
    <lineage>
        <taxon>Eukaryota</taxon>
        <taxon>Metazoa</taxon>
        <taxon>Chordata</taxon>
        <taxon>Craniata</taxon>
        <taxon>Vertebrata</taxon>
        <taxon>Euteleostomi</taxon>
        <taxon>Archelosauria</taxon>
        <taxon>Testudinata</taxon>
        <taxon>Testudines</taxon>
        <taxon>Cryptodira</taxon>
        <taxon>Durocryptodira</taxon>
        <taxon>Americhelydia</taxon>
        <taxon>Chelydroidea</taxon>
        <taxon>Chelydridae</taxon>
        <taxon>Chelydra</taxon>
    </lineage>
</organism>
<dbReference type="Gene3D" id="3.10.130.10">
    <property type="entry name" value="Ribonuclease A-like domain"/>
    <property type="match status" value="1"/>
</dbReference>
<name>A0A8C3S4I5_CHESE</name>
<dbReference type="AlphaFoldDB" id="A0A8C3S4I5"/>
<protein>
    <recommendedName>
        <fullName evidence="2">Ribonuclease A-domain domain-containing protein</fullName>
    </recommendedName>
</protein>
<dbReference type="GO" id="GO:0004540">
    <property type="term" value="F:RNA nuclease activity"/>
    <property type="evidence" value="ECO:0007669"/>
    <property type="project" value="TreeGrafter"/>
</dbReference>
<feature type="domain" description="Ribonuclease A-domain" evidence="2">
    <location>
        <begin position="33"/>
        <end position="139"/>
    </location>
</feature>
<comment type="similarity">
    <text evidence="1">Belongs to the pancreatic ribonuclease family.</text>
</comment>
<sequence>ISPPHVVSIYLSLLSPLQFDPMMDMVLASGHSCCPKFKKFLWQHWDYPKTCVYPYCDVMMSKKGLFGKLKHTFIHAPIKMIINICHGEGIYLGNGWFKSKRLFYITRCTFNCKTGHYTGACMVMRIIVKCKCGFPVAIKE</sequence>
<evidence type="ECO:0000259" key="2">
    <source>
        <dbReference type="SMART" id="SM00092"/>
    </source>
</evidence>
<dbReference type="InterPro" id="IPR023412">
    <property type="entry name" value="RNaseA_domain"/>
</dbReference>
<accession>A0A8C3S4I5</accession>
<dbReference type="SUPFAM" id="SSF54076">
    <property type="entry name" value="RNase A-like"/>
    <property type="match status" value="1"/>
</dbReference>
<dbReference type="Pfam" id="PF00074">
    <property type="entry name" value="RnaseA"/>
    <property type="match status" value="1"/>
</dbReference>
<reference evidence="3" key="2">
    <citation type="submission" date="2025-09" db="UniProtKB">
        <authorList>
            <consortium name="Ensembl"/>
        </authorList>
    </citation>
    <scope>IDENTIFICATION</scope>
</reference>
<evidence type="ECO:0000313" key="3">
    <source>
        <dbReference type="Ensembl" id="ENSCSRP00000008491.1"/>
    </source>
</evidence>
<keyword evidence="4" id="KW-1185">Reference proteome</keyword>
<dbReference type="GO" id="GO:0003676">
    <property type="term" value="F:nucleic acid binding"/>
    <property type="evidence" value="ECO:0007669"/>
    <property type="project" value="InterPro"/>
</dbReference>
<dbReference type="Proteomes" id="UP000694403">
    <property type="component" value="Unplaced"/>
</dbReference>
<evidence type="ECO:0000313" key="4">
    <source>
        <dbReference type="Proteomes" id="UP000694403"/>
    </source>
</evidence>
<dbReference type="SMART" id="SM00092">
    <property type="entry name" value="RNAse_Pc"/>
    <property type="match status" value="1"/>
</dbReference>
<dbReference type="PANTHER" id="PTHR11437:SF65">
    <property type="entry name" value="ANGIOGENIN-2"/>
    <property type="match status" value="1"/>
</dbReference>
<dbReference type="Ensembl" id="ENSCSRT00000008786.1">
    <property type="protein sequence ID" value="ENSCSRP00000008491.1"/>
    <property type="gene ID" value="ENSCSRG00000006336.1"/>
</dbReference>
<dbReference type="GO" id="GO:0050830">
    <property type="term" value="P:defense response to Gram-positive bacterium"/>
    <property type="evidence" value="ECO:0007669"/>
    <property type="project" value="TreeGrafter"/>
</dbReference>
<dbReference type="InterPro" id="IPR036816">
    <property type="entry name" value="RNaseA-like_dom_sf"/>
</dbReference>
<reference evidence="3" key="1">
    <citation type="submission" date="2025-08" db="UniProtKB">
        <authorList>
            <consortium name="Ensembl"/>
        </authorList>
    </citation>
    <scope>IDENTIFICATION</scope>
</reference>